<dbReference type="AlphaFoldDB" id="A0AAV1BYD8"/>
<organism evidence="2 3">
    <name type="scientific">Oldenlandia corymbosa var. corymbosa</name>
    <dbReference type="NCBI Taxonomy" id="529605"/>
    <lineage>
        <taxon>Eukaryota</taxon>
        <taxon>Viridiplantae</taxon>
        <taxon>Streptophyta</taxon>
        <taxon>Embryophyta</taxon>
        <taxon>Tracheophyta</taxon>
        <taxon>Spermatophyta</taxon>
        <taxon>Magnoliopsida</taxon>
        <taxon>eudicotyledons</taxon>
        <taxon>Gunneridae</taxon>
        <taxon>Pentapetalae</taxon>
        <taxon>asterids</taxon>
        <taxon>lamiids</taxon>
        <taxon>Gentianales</taxon>
        <taxon>Rubiaceae</taxon>
        <taxon>Rubioideae</taxon>
        <taxon>Spermacoceae</taxon>
        <taxon>Hedyotis-Oldenlandia complex</taxon>
        <taxon>Oldenlandia</taxon>
    </lineage>
</organism>
<feature type="domain" description="F-box" evidence="1">
    <location>
        <begin position="3"/>
        <end position="43"/>
    </location>
</feature>
<evidence type="ECO:0000313" key="2">
    <source>
        <dbReference type="EMBL" id="CAI9088390.1"/>
    </source>
</evidence>
<dbReference type="Pfam" id="PF00646">
    <property type="entry name" value="F-box"/>
    <property type="match status" value="1"/>
</dbReference>
<dbReference type="CDD" id="cd22157">
    <property type="entry name" value="F-box_AtFBW1-like"/>
    <property type="match status" value="1"/>
</dbReference>
<gene>
    <name evidence="2" type="ORF">OLC1_LOCUS979</name>
</gene>
<protein>
    <submittedName>
        <fullName evidence="2">OLC1v1022699C1</fullName>
    </submittedName>
</protein>
<dbReference type="Gene3D" id="1.20.1280.50">
    <property type="match status" value="1"/>
</dbReference>
<name>A0AAV1BYD8_OLDCO</name>
<dbReference type="SMART" id="SM00256">
    <property type="entry name" value="FBOX"/>
    <property type="match status" value="1"/>
</dbReference>
<dbReference type="NCBIfam" id="TIGR01640">
    <property type="entry name" value="F_box_assoc_1"/>
    <property type="match status" value="1"/>
</dbReference>
<dbReference type="InterPro" id="IPR036047">
    <property type="entry name" value="F-box-like_dom_sf"/>
</dbReference>
<keyword evidence="3" id="KW-1185">Reference proteome</keyword>
<evidence type="ECO:0000313" key="3">
    <source>
        <dbReference type="Proteomes" id="UP001161247"/>
    </source>
</evidence>
<dbReference type="InterPro" id="IPR001810">
    <property type="entry name" value="F-box_dom"/>
</dbReference>
<dbReference type="EMBL" id="OX459118">
    <property type="protein sequence ID" value="CAI9088390.1"/>
    <property type="molecule type" value="Genomic_DNA"/>
</dbReference>
<accession>A0AAV1BYD8</accession>
<sequence>MMFTDDLIWEVLKRLPVKSLMRFKCVSRTWLSMITDPSFAKAYSGGTRGLISVYPWELESHSVFYLSLNGGSCCSNQIVFHHTVDHGGWEQMETCTDVVNGLLCFYRDRDSWLYNVATREMVQLPISSELEKSDDPPDSYHFGFDPVNQRYKLLRICSVRVQEKYTTCRMHVEILTIGVDSSWRIIGCLPHEGIEEGRSACLGGVLCWMNYCGDRIIAFHLAQEKFIHIPVPLEPGEVDIDFYKADMTLYLKLTNFGPDIVITKPANKAREESRDQILRYCLSDTVNGEETVGIWVDDLPEIQVIKPEITIPPDEKYVYEAHALGVLPNGKMLIYDLWQSFPITLYTFDPSMRIWELIQVDASRELPISRDIFATWSYFEENIISLARMTSCN</sequence>
<dbReference type="SUPFAM" id="SSF81383">
    <property type="entry name" value="F-box domain"/>
    <property type="match status" value="1"/>
</dbReference>
<dbReference type="PANTHER" id="PTHR31111">
    <property type="entry name" value="BNAA05G37150D PROTEIN-RELATED"/>
    <property type="match status" value="1"/>
</dbReference>
<evidence type="ECO:0000259" key="1">
    <source>
        <dbReference type="SMART" id="SM00256"/>
    </source>
</evidence>
<proteinExistence type="predicted"/>
<dbReference type="InterPro" id="IPR013187">
    <property type="entry name" value="F-box-assoc_dom_typ3"/>
</dbReference>
<dbReference type="Pfam" id="PF08268">
    <property type="entry name" value="FBA_3"/>
    <property type="match status" value="1"/>
</dbReference>
<reference evidence="2" key="1">
    <citation type="submission" date="2023-03" db="EMBL/GenBank/DDBJ databases">
        <authorList>
            <person name="Julca I."/>
        </authorList>
    </citation>
    <scope>NUCLEOTIDE SEQUENCE</scope>
</reference>
<dbReference type="InterPro" id="IPR017451">
    <property type="entry name" value="F-box-assoc_interact_dom"/>
</dbReference>
<dbReference type="Proteomes" id="UP001161247">
    <property type="component" value="Chromosome 1"/>
</dbReference>
<dbReference type="PANTHER" id="PTHR31111:SF138">
    <property type="entry name" value="F-BOX ASSOCIATED DOMAIN-CONTAINING PROTEIN"/>
    <property type="match status" value="1"/>
</dbReference>